<dbReference type="EMBL" id="PSSX01000003">
    <property type="protein sequence ID" value="PPI85252.1"/>
    <property type="molecule type" value="Genomic_DNA"/>
</dbReference>
<dbReference type="CDD" id="cd01948">
    <property type="entry name" value="EAL"/>
    <property type="match status" value="1"/>
</dbReference>
<dbReference type="PROSITE" id="PS50887">
    <property type="entry name" value="GGDEF"/>
    <property type="match status" value="1"/>
</dbReference>
<accession>A0A2S5ZDH0</accession>
<dbReference type="SMART" id="SM00065">
    <property type="entry name" value="GAF"/>
    <property type="match status" value="2"/>
</dbReference>
<organism evidence="4 5">
    <name type="scientific">Marinobacter maroccanus</name>
    <dbReference type="NCBI Taxonomy" id="2055143"/>
    <lineage>
        <taxon>Bacteria</taxon>
        <taxon>Pseudomonadati</taxon>
        <taxon>Pseudomonadota</taxon>
        <taxon>Gammaproteobacteria</taxon>
        <taxon>Pseudomonadales</taxon>
        <taxon>Marinobacteraceae</taxon>
        <taxon>Marinobacter</taxon>
    </lineage>
</organism>
<evidence type="ECO:0000256" key="1">
    <source>
        <dbReference type="ARBA" id="ARBA00001946"/>
    </source>
</evidence>
<dbReference type="OrthoDB" id="6597954at2"/>
<dbReference type="AlphaFoldDB" id="A0A2S5ZDH0"/>
<dbReference type="InterPro" id="IPR029016">
    <property type="entry name" value="GAF-like_dom_sf"/>
</dbReference>
<dbReference type="SUPFAM" id="SSF141868">
    <property type="entry name" value="EAL domain-like"/>
    <property type="match status" value="1"/>
</dbReference>
<dbReference type="Gene3D" id="3.30.70.270">
    <property type="match status" value="1"/>
</dbReference>
<dbReference type="FunFam" id="3.30.70.270:FF:000001">
    <property type="entry name" value="Diguanylate cyclase domain protein"/>
    <property type="match status" value="1"/>
</dbReference>
<dbReference type="SMART" id="SM00052">
    <property type="entry name" value="EAL"/>
    <property type="match status" value="1"/>
</dbReference>
<dbReference type="InterPro" id="IPR029787">
    <property type="entry name" value="Nucleotide_cyclase"/>
</dbReference>
<dbReference type="Pfam" id="PF01590">
    <property type="entry name" value="GAF"/>
    <property type="match status" value="1"/>
</dbReference>
<dbReference type="Pfam" id="PF13185">
    <property type="entry name" value="GAF_2"/>
    <property type="match status" value="1"/>
</dbReference>
<evidence type="ECO:0000259" key="2">
    <source>
        <dbReference type="PROSITE" id="PS50883"/>
    </source>
</evidence>
<dbReference type="InterPro" id="IPR052155">
    <property type="entry name" value="Biofilm_reg_signaling"/>
</dbReference>
<reference evidence="4 5" key="1">
    <citation type="submission" date="2018-01" db="EMBL/GenBank/DDBJ databases">
        <title>Complete genome sequences of the type strains of Marinobacter flavimaris and Marinobacter maroccanus.</title>
        <authorList>
            <person name="Palau M."/>
            <person name="Boujida N."/>
            <person name="Manresa A."/>
            <person name="Minana-Galbis D."/>
        </authorList>
    </citation>
    <scope>NUCLEOTIDE SEQUENCE [LARGE SCALE GENOMIC DNA]</scope>
    <source>
        <strain evidence="4 5">N4</strain>
    </source>
</reference>
<dbReference type="SMART" id="SM00267">
    <property type="entry name" value="GGDEF"/>
    <property type="match status" value="1"/>
</dbReference>
<gene>
    <name evidence="4" type="ORF">KEHDKFFH_05735</name>
</gene>
<dbReference type="Pfam" id="PF00990">
    <property type="entry name" value="GGDEF"/>
    <property type="match status" value="1"/>
</dbReference>
<dbReference type="InterPro" id="IPR043128">
    <property type="entry name" value="Rev_trsase/Diguanyl_cyclase"/>
</dbReference>
<name>A0A2S5ZDH0_9GAMM</name>
<evidence type="ECO:0000259" key="3">
    <source>
        <dbReference type="PROSITE" id="PS50887"/>
    </source>
</evidence>
<feature type="domain" description="GGDEF" evidence="3">
    <location>
        <begin position="387"/>
        <end position="516"/>
    </location>
</feature>
<evidence type="ECO:0008006" key="6">
    <source>
        <dbReference type="Google" id="ProtNLM"/>
    </source>
</evidence>
<dbReference type="InterPro" id="IPR003018">
    <property type="entry name" value="GAF"/>
</dbReference>
<evidence type="ECO:0000313" key="4">
    <source>
        <dbReference type="EMBL" id="PPI85252.1"/>
    </source>
</evidence>
<dbReference type="InterPro" id="IPR035919">
    <property type="entry name" value="EAL_sf"/>
</dbReference>
<dbReference type="PANTHER" id="PTHR44757:SF2">
    <property type="entry name" value="BIOFILM ARCHITECTURE MAINTENANCE PROTEIN MBAA"/>
    <property type="match status" value="1"/>
</dbReference>
<dbReference type="SUPFAM" id="SSF55781">
    <property type="entry name" value="GAF domain-like"/>
    <property type="match status" value="2"/>
</dbReference>
<dbReference type="SUPFAM" id="SSF55073">
    <property type="entry name" value="Nucleotide cyclase"/>
    <property type="match status" value="1"/>
</dbReference>
<dbReference type="NCBIfam" id="TIGR00254">
    <property type="entry name" value="GGDEF"/>
    <property type="match status" value="1"/>
</dbReference>
<dbReference type="InterPro" id="IPR000160">
    <property type="entry name" value="GGDEF_dom"/>
</dbReference>
<protein>
    <recommendedName>
        <fullName evidence="6">Bifunctional diguanylate cyclase/phosphodiesterase</fullName>
    </recommendedName>
</protein>
<dbReference type="InterPro" id="IPR001633">
    <property type="entry name" value="EAL_dom"/>
</dbReference>
<comment type="cofactor">
    <cofactor evidence="1">
        <name>Mg(2+)</name>
        <dbReference type="ChEBI" id="CHEBI:18420"/>
    </cofactor>
</comment>
<dbReference type="Gene3D" id="3.30.450.40">
    <property type="match status" value="2"/>
</dbReference>
<dbReference type="Gene3D" id="3.20.20.450">
    <property type="entry name" value="EAL domain"/>
    <property type="match status" value="1"/>
</dbReference>
<dbReference type="PROSITE" id="PS50883">
    <property type="entry name" value="EAL"/>
    <property type="match status" value="1"/>
</dbReference>
<proteinExistence type="predicted"/>
<dbReference type="GO" id="GO:0003824">
    <property type="term" value="F:catalytic activity"/>
    <property type="evidence" value="ECO:0007669"/>
    <property type="project" value="UniProtKB-ARBA"/>
</dbReference>
<dbReference type="RefSeq" id="WP_104321021.1">
    <property type="nucleotide sequence ID" value="NZ_PSSX01000003.1"/>
</dbReference>
<dbReference type="CDD" id="cd01949">
    <property type="entry name" value="GGDEF"/>
    <property type="match status" value="1"/>
</dbReference>
<dbReference type="Pfam" id="PF00563">
    <property type="entry name" value="EAL"/>
    <property type="match status" value="1"/>
</dbReference>
<evidence type="ECO:0000313" key="5">
    <source>
        <dbReference type="Proteomes" id="UP000239917"/>
    </source>
</evidence>
<dbReference type="PANTHER" id="PTHR44757">
    <property type="entry name" value="DIGUANYLATE CYCLASE DGCP"/>
    <property type="match status" value="1"/>
</dbReference>
<feature type="domain" description="EAL" evidence="2">
    <location>
        <begin position="525"/>
        <end position="779"/>
    </location>
</feature>
<comment type="caution">
    <text evidence="4">The sequence shown here is derived from an EMBL/GenBank/DDBJ whole genome shotgun (WGS) entry which is preliminary data.</text>
</comment>
<keyword evidence="5" id="KW-1185">Reference proteome</keyword>
<dbReference type="Proteomes" id="UP000239917">
    <property type="component" value="Unassembled WGS sequence"/>
</dbReference>
<sequence length="791" mass="89263">MANPGIEKRRLAALERLGILDTPPEERFERLTRIAKHYYGVKTALFSVLDAERQWFKSRQGLEATETPRSVAFCDYAIQQDKILLVEDAAKDPRFRNNPLVTGKPHIRFYAGMPVREPSGFKIGTLCIIDDKPRKFTEIELDVLRSLASIVEDELERAFLSTTTGEYVKVSHLSRAIHRAQNVFLTSDNEHAAFELMLNDLLALTGSQFGFIGEVLQRNDDAPFLKIGAITNIAWSPESQALYQEVERRGMIFDRLDNILGLPMATGEVIVSDAVASDSRAKGLPEGHPPITAYIGIPVFSGDRQIGLIGLANRLGGYTTRLADELEPLMQTVGNLIERKRLYQEKREHQKHLEQAANYDALTGLPNRRRMTELFEQELFEANQRQGLVSVCFIDLDGFKEINDLHGHAVGDAVLKSVADRLLASVRAHDVVARLGGDEFVAILRDVKDERVYARLLEAISQPINYKRNVLHLSGSMGVTVYPEDNSDTDQLLRHADQAMYAAKEAGKNNYVLFDLDSHYSRKERIKVIEQMGTALEFGQLELYYQPKIHFGKQRVEGFEALIRWNHPEDGLLGPGHFLDHIEYTEYARKVGNFVLGDAITRLQEFQSNGLPYTISVNLSPSHFLGPGFRDDLEAALCDCPIAIRSRLILEVLETTALDDTDRVLENVSACRELGVDVSLDDFGTGYSSLDLFRRLAAQEIKIDQSFVFDMLENPDSDMIVSAIISLSKSFRRRLVAEGIESAQVEAKLIELGCELGQGFFYSKPLPLKQALDWAQRFEWQNRDTRNDWVI</sequence>